<dbReference type="InterPro" id="IPR025700">
    <property type="entry name" value="Lys/Orn_oxygenase"/>
</dbReference>
<comment type="pathway">
    <text evidence="2">Siderophore biosynthesis.</text>
</comment>
<comment type="caution">
    <text evidence="16">The sequence shown here is derived from an EMBL/GenBank/DDBJ whole genome shotgun (WGS) entry which is preliminary data.</text>
</comment>
<proteinExistence type="inferred from homology"/>
<evidence type="ECO:0000256" key="6">
    <source>
        <dbReference type="ARBA" id="ARBA00022630"/>
    </source>
</evidence>
<evidence type="ECO:0000256" key="2">
    <source>
        <dbReference type="ARBA" id="ARBA00004924"/>
    </source>
</evidence>
<evidence type="ECO:0000256" key="11">
    <source>
        <dbReference type="ARBA" id="ARBA00029939"/>
    </source>
</evidence>
<dbReference type="SUPFAM" id="SSF51905">
    <property type="entry name" value="FAD/NAD(P)-binding domain"/>
    <property type="match status" value="2"/>
</dbReference>
<name>A0ABX9D9V6_9ACTN</name>
<keyword evidence="6" id="KW-0285">Flavoprotein</keyword>
<dbReference type="PANTHER" id="PTHR42802">
    <property type="entry name" value="MONOOXYGENASE"/>
    <property type="match status" value="1"/>
</dbReference>
<evidence type="ECO:0000256" key="1">
    <source>
        <dbReference type="ARBA" id="ARBA00001974"/>
    </source>
</evidence>
<evidence type="ECO:0000313" key="17">
    <source>
        <dbReference type="Proteomes" id="UP000249045"/>
    </source>
</evidence>
<keyword evidence="9" id="KW-0560">Oxidoreductase</keyword>
<dbReference type="Proteomes" id="UP000249045">
    <property type="component" value="Unassembled WGS sequence"/>
</dbReference>
<evidence type="ECO:0000256" key="13">
    <source>
        <dbReference type="ARBA" id="ARBA00032493"/>
    </source>
</evidence>
<gene>
    <name evidence="16" type="ORF">MED15_00195</name>
</gene>
<dbReference type="EC" id="1.14.13.59" evidence="4"/>
<dbReference type="Gene3D" id="3.50.50.60">
    <property type="entry name" value="FAD/NAD(P)-binding domain"/>
    <property type="match status" value="1"/>
</dbReference>
<keyword evidence="17" id="KW-1185">Reference proteome</keyword>
<keyword evidence="7" id="KW-0274">FAD</keyword>
<keyword evidence="10" id="KW-0503">Monooxygenase</keyword>
<reference evidence="16 17" key="1">
    <citation type="submission" date="2018-03" db="EMBL/GenBank/DDBJ databases">
        <title>Defining the species Micromonospora saelicesensis and Micromonospora noduli under the framework of genomics.</title>
        <authorList>
            <person name="Riesco R."/>
            <person name="Trujillo M.E."/>
        </authorList>
    </citation>
    <scope>NUCLEOTIDE SEQUENCE [LARGE SCALE GENOMIC DNA]</scope>
    <source>
        <strain evidence="16 17">MED15</strain>
    </source>
</reference>
<evidence type="ECO:0000256" key="7">
    <source>
        <dbReference type="ARBA" id="ARBA00022827"/>
    </source>
</evidence>
<dbReference type="InterPro" id="IPR036188">
    <property type="entry name" value="FAD/NAD-bd_sf"/>
</dbReference>
<comment type="similarity">
    <text evidence="3">Belongs to the lysine N(6)-hydroxylase/L-ornithine N(5)-oxygenase family.</text>
</comment>
<comment type="cofactor">
    <cofactor evidence="1">
        <name>FAD</name>
        <dbReference type="ChEBI" id="CHEBI:57692"/>
    </cofactor>
</comment>
<evidence type="ECO:0000256" key="10">
    <source>
        <dbReference type="ARBA" id="ARBA00023033"/>
    </source>
</evidence>
<evidence type="ECO:0000256" key="3">
    <source>
        <dbReference type="ARBA" id="ARBA00007588"/>
    </source>
</evidence>
<sequence>MDLPRRLTPVTTNPRLETPMSTHDFIAIGLGPYNLGLACLTAPIDELDGVFLEARPSLAWHPGMLLESARLQTPFIADLVSLADPTSPYSFLNYLKEIGRLYPFYIRESFYPLRSEYDAYCRWAAAKLPNLRFGQSVTTVEYDSADERYVVRASTGTGETVQYRARHLVLGTGTPPHLPPAVADLPGDAVHNSHYLEHRSALRTKRSITVVGSGQSAAEIYHDLLGDIDRYGYQLNWVTRSPRFFPLEYTKLTLEMTSPDYVDYFHALPEATRYRLESEQKGLFKGINADLINDIFDLLYAHSVDGPVNTRLLTNTELVSAEHQDGQYTLGLRQVEQERDFVLRTEGLVLATGYHYRVPEFLTPVSDRIRWDAHGRFDVARNYSIDHSGRGIFLQNAGTHTHSITSPDLGMGAYRNSWIIRELLGREHYPIEKSITFQEFGVSS</sequence>
<evidence type="ECO:0000256" key="12">
    <source>
        <dbReference type="ARBA" id="ARBA00031158"/>
    </source>
</evidence>
<evidence type="ECO:0000256" key="14">
    <source>
        <dbReference type="ARBA" id="ARBA00032738"/>
    </source>
</evidence>
<dbReference type="EMBL" id="PYAC01000001">
    <property type="protein sequence ID" value="RAO24437.1"/>
    <property type="molecule type" value="Genomic_DNA"/>
</dbReference>
<organism evidence="16 17">
    <name type="scientific">Micromonospora noduli</name>
    <dbReference type="NCBI Taxonomy" id="709876"/>
    <lineage>
        <taxon>Bacteria</taxon>
        <taxon>Bacillati</taxon>
        <taxon>Actinomycetota</taxon>
        <taxon>Actinomycetes</taxon>
        <taxon>Micromonosporales</taxon>
        <taxon>Micromonosporaceae</taxon>
        <taxon>Micromonospora</taxon>
    </lineage>
</organism>
<evidence type="ECO:0000256" key="9">
    <source>
        <dbReference type="ARBA" id="ARBA00023002"/>
    </source>
</evidence>
<comment type="catalytic activity">
    <reaction evidence="15">
        <text>L-lysine + NADPH + O2 = N(6)-hydroxy-L-lysine + NADP(+) + H2O</text>
        <dbReference type="Rhea" id="RHEA:23228"/>
        <dbReference type="ChEBI" id="CHEBI:15377"/>
        <dbReference type="ChEBI" id="CHEBI:15379"/>
        <dbReference type="ChEBI" id="CHEBI:32551"/>
        <dbReference type="ChEBI" id="CHEBI:57783"/>
        <dbReference type="ChEBI" id="CHEBI:57820"/>
        <dbReference type="ChEBI" id="CHEBI:58349"/>
        <dbReference type="EC" id="1.14.13.59"/>
    </reaction>
</comment>
<evidence type="ECO:0000256" key="5">
    <source>
        <dbReference type="ARBA" id="ARBA00016406"/>
    </source>
</evidence>
<protein>
    <recommendedName>
        <fullName evidence="5">L-lysine N6-monooxygenase MbtG</fullName>
        <ecNumber evidence="4">1.14.13.59</ecNumber>
    </recommendedName>
    <alternativeName>
        <fullName evidence="14">Lysine 6-N-hydroxylase</fullName>
    </alternativeName>
    <alternativeName>
        <fullName evidence="13">Lysine N6-hydroxylase</fullName>
    </alternativeName>
    <alternativeName>
        <fullName evidence="11">Lysine-N-oxygenase</fullName>
    </alternativeName>
    <alternativeName>
        <fullName evidence="12">Mycobactin synthase protein G</fullName>
    </alternativeName>
</protein>
<evidence type="ECO:0000256" key="4">
    <source>
        <dbReference type="ARBA" id="ARBA00013076"/>
    </source>
</evidence>
<dbReference type="Pfam" id="PF13434">
    <property type="entry name" value="Lys_Orn_oxgnase"/>
    <property type="match status" value="1"/>
</dbReference>
<dbReference type="PANTHER" id="PTHR42802:SF1">
    <property type="entry name" value="L-ORNITHINE N(5)-MONOOXYGENASE"/>
    <property type="match status" value="1"/>
</dbReference>
<evidence type="ECO:0000313" key="16">
    <source>
        <dbReference type="EMBL" id="RAO24437.1"/>
    </source>
</evidence>
<evidence type="ECO:0000256" key="15">
    <source>
        <dbReference type="ARBA" id="ARBA00048407"/>
    </source>
</evidence>
<keyword evidence="8" id="KW-0521">NADP</keyword>
<evidence type="ECO:0000256" key="8">
    <source>
        <dbReference type="ARBA" id="ARBA00022857"/>
    </source>
</evidence>
<accession>A0ABX9D9V6</accession>